<reference evidence="2" key="1">
    <citation type="submission" date="2023-05" db="EMBL/GenBank/DDBJ databases">
        <title>Genome and transcriptome analyses reveal genes involved in the formation of fine ridges on petal epidermal cells in Hibiscus trionum.</title>
        <authorList>
            <person name="Koshimizu S."/>
            <person name="Masuda S."/>
            <person name="Ishii T."/>
            <person name="Shirasu K."/>
            <person name="Hoshino A."/>
            <person name="Arita M."/>
        </authorList>
    </citation>
    <scope>NUCLEOTIDE SEQUENCE</scope>
    <source>
        <strain evidence="2">Hamamatsu line</strain>
    </source>
</reference>
<evidence type="ECO:0000313" key="2">
    <source>
        <dbReference type="EMBL" id="GMI89084.1"/>
    </source>
</evidence>
<feature type="compositionally biased region" description="Low complexity" evidence="1">
    <location>
        <begin position="111"/>
        <end position="123"/>
    </location>
</feature>
<proteinExistence type="predicted"/>
<dbReference type="Proteomes" id="UP001165190">
    <property type="component" value="Unassembled WGS sequence"/>
</dbReference>
<sequence>MEMADDSFYMSAPTSPRRSSPEVGGLCFFSVPTSPTKTTLKSAYQDWTSNGDEFEFEFETSRRFIVGEREAAESQPEESLPAMAFADELFHDGKVMPLKPPPGLQHHHKQSSILSSPRSSSGGLRLSFQRRSLWNDDFDPFMAALKNVKEEKAKNHRRARSLSPSGIQIAVRYRNDSLVSNQHGINQRGLILPNPNSNKTMESKEEVKKRQAKVAEPKGVVLARRARLVKLGNEENPRKPGVDSTMKQAKGQKMKKLWFRGESMGTEAMAKIKRKCSLKAMGITQYKEEKTLTSLIQYRPKLLLCMGFGAKYMK</sequence>
<dbReference type="OrthoDB" id="1000285at2759"/>
<gene>
    <name evidence="2" type="ORF">HRI_002577700</name>
</gene>
<accession>A0A9W7I2E7</accession>
<dbReference type="EMBL" id="BSYR01000022">
    <property type="protein sequence ID" value="GMI89084.1"/>
    <property type="molecule type" value="Genomic_DNA"/>
</dbReference>
<protein>
    <submittedName>
        <fullName evidence="2">Uncharacterized protein</fullName>
    </submittedName>
</protein>
<organism evidence="2 3">
    <name type="scientific">Hibiscus trionum</name>
    <name type="common">Flower of an hour</name>
    <dbReference type="NCBI Taxonomy" id="183268"/>
    <lineage>
        <taxon>Eukaryota</taxon>
        <taxon>Viridiplantae</taxon>
        <taxon>Streptophyta</taxon>
        <taxon>Embryophyta</taxon>
        <taxon>Tracheophyta</taxon>
        <taxon>Spermatophyta</taxon>
        <taxon>Magnoliopsida</taxon>
        <taxon>eudicotyledons</taxon>
        <taxon>Gunneridae</taxon>
        <taxon>Pentapetalae</taxon>
        <taxon>rosids</taxon>
        <taxon>malvids</taxon>
        <taxon>Malvales</taxon>
        <taxon>Malvaceae</taxon>
        <taxon>Malvoideae</taxon>
        <taxon>Hibiscus</taxon>
    </lineage>
</organism>
<feature type="region of interest" description="Disordered" evidence="1">
    <location>
        <begin position="1"/>
        <end position="22"/>
    </location>
</feature>
<feature type="region of interest" description="Disordered" evidence="1">
    <location>
        <begin position="98"/>
        <end position="123"/>
    </location>
</feature>
<comment type="caution">
    <text evidence="2">The sequence shown here is derived from an EMBL/GenBank/DDBJ whole genome shotgun (WGS) entry which is preliminary data.</text>
</comment>
<keyword evidence="3" id="KW-1185">Reference proteome</keyword>
<name>A0A9W7I2E7_HIBTR</name>
<dbReference type="InterPro" id="IPR012442">
    <property type="entry name" value="DUF1645_plant"/>
</dbReference>
<dbReference type="PANTHER" id="PTHR33095:SF47">
    <property type="entry name" value="AR781"/>
    <property type="match status" value="1"/>
</dbReference>
<evidence type="ECO:0000313" key="3">
    <source>
        <dbReference type="Proteomes" id="UP001165190"/>
    </source>
</evidence>
<dbReference type="PANTHER" id="PTHR33095">
    <property type="entry name" value="OS07G0619500 PROTEIN"/>
    <property type="match status" value="1"/>
</dbReference>
<dbReference type="AlphaFoldDB" id="A0A9W7I2E7"/>
<dbReference type="Pfam" id="PF07816">
    <property type="entry name" value="DUF1645"/>
    <property type="match status" value="1"/>
</dbReference>
<evidence type="ECO:0000256" key="1">
    <source>
        <dbReference type="SAM" id="MobiDB-lite"/>
    </source>
</evidence>